<reference evidence="1 2" key="1">
    <citation type="submission" date="2019-12" db="EMBL/GenBank/DDBJ databases">
        <title>Spirosoma sp. HMF4905 genome sequencing and assembly.</title>
        <authorList>
            <person name="Kang H."/>
            <person name="Cha I."/>
            <person name="Kim H."/>
            <person name="Joh K."/>
        </authorList>
    </citation>
    <scope>NUCLEOTIDE SEQUENCE [LARGE SCALE GENOMIC DNA]</scope>
    <source>
        <strain evidence="1 2">HMF4905</strain>
    </source>
</reference>
<evidence type="ECO:0000313" key="2">
    <source>
        <dbReference type="Proteomes" id="UP000436006"/>
    </source>
</evidence>
<name>A0A7K1SJF5_9BACT</name>
<comment type="caution">
    <text evidence="1">The sequence shown here is derived from an EMBL/GenBank/DDBJ whole genome shotgun (WGS) entry which is preliminary data.</text>
</comment>
<protein>
    <submittedName>
        <fullName evidence="1">Glycosyltransferase</fullName>
    </submittedName>
</protein>
<organism evidence="1 2">
    <name type="scientific">Spirosoma arboris</name>
    <dbReference type="NCBI Taxonomy" id="2682092"/>
    <lineage>
        <taxon>Bacteria</taxon>
        <taxon>Pseudomonadati</taxon>
        <taxon>Bacteroidota</taxon>
        <taxon>Cytophagia</taxon>
        <taxon>Cytophagales</taxon>
        <taxon>Cytophagaceae</taxon>
        <taxon>Spirosoma</taxon>
    </lineage>
</organism>
<evidence type="ECO:0000313" key="1">
    <source>
        <dbReference type="EMBL" id="MVM33716.1"/>
    </source>
</evidence>
<dbReference type="EMBL" id="WPIN01000012">
    <property type="protein sequence ID" value="MVM33716.1"/>
    <property type="molecule type" value="Genomic_DNA"/>
</dbReference>
<dbReference type="SUPFAM" id="SSF53448">
    <property type="entry name" value="Nucleotide-diphospho-sugar transferases"/>
    <property type="match status" value="1"/>
</dbReference>
<accession>A0A7K1SJF5</accession>
<dbReference type="GO" id="GO:0016740">
    <property type="term" value="F:transferase activity"/>
    <property type="evidence" value="ECO:0007669"/>
    <property type="project" value="UniProtKB-KW"/>
</dbReference>
<keyword evidence="1" id="KW-0808">Transferase</keyword>
<dbReference type="Gene3D" id="3.90.550.10">
    <property type="entry name" value="Spore Coat Polysaccharide Biosynthesis Protein SpsA, Chain A"/>
    <property type="match status" value="1"/>
</dbReference>
<dbReference type="RefSeq" id="WP_157588428.1">
    <property type="nucleotide sequence ID" value="NZ_WPIN01000012.1"/>
</dbReference>
<keyword evidence="2" id="KW-1185">Reference proteome</keyword>
<proteinExistence type="predicted"/>
<dbReference type="Proteomes" id="UP000436006">
    <property type="component" value="Unassembled WGS sequence"/>
</dbReference>
<dbReference type="InterPro" id="IPR029044">
    <property type="entry name" value="Nucleotide-diphossugar_trans"/>
</dbReference>
<dbReference type="AlphaFoldDB" id="A0A7K1SJF5"/>
<gene>
    <name evidence="1" type="ORF">GO755_26995</name>
</gene>
<sequence length="304" mass="35235">MPVPIVLFAFKRANELEQTLTALQANYLAEESDLYVFVDGPRPQQVDEVAKVEAVRAVLDKLTGFRTIHRVYRETNKGCANSIIEGVTTVLQTHPSVIVLEDDIVTSPNFLNYMNQCLEQYAETPKVFSIGGYTFPFPRPEGYQSDVYFFGRTCAWGWGIWADRWQRVDWELSDFDTFITDESACQAFNEDGQDRVRMLTRAKTKEIDAWDIRLCYSEFKEGGVTVYPTVSKTINIGIDSVDSTTEVVYNRYKTVLDRSSFRRFHLPEEVSVHPEYARRFRRKFSKSVRAWNKLKTYLMSGRKQ</sequence>